<protein>
    <recommendedName>
        <fullName evidence="3">Methyltransferase</fullName>
    </recommendedName>
</protein>
<proteinExistence type="predicted"/>
<dbReference type="InterPro" id="IPR029063">
    <property type="entry name" value="SAM-dependent_MTases_sf"/>
</dbReference>
<name>A0A7I7M3Z0_9MYCO</name>
<dbReference type="KEGG" id="mpsc:MPSYJ_00580"/>
<evidence type="ECO:0000313" key="1">
    <source>
        <dbReference type="EMBL" id="BBX66597.1"/>
    </source>
</evidence>
<accession>A0A7I7M3Z0</accession>
<organism evidence="1 2">
    <name type="scientific">Mycolicibacterium psychrotolerans</name>
    <dbReference type="NCBI Taxonomy" id="216929"/>
    <lineage>
        <taxon>Bacteria</taxon>
        <taxon>Bacillati</taxon>
        <taxon>Actinomycetota</taxon>
        <taxon>Actinomycetes</taxon>
        <taxon>Mycobacteriales</taxon>
        <taxon>Mycobacteriaceae</taxon>
        <taxon>Mycolicibacterium</taxon>
    </lineage>
</organism>
<dbReference type="EMBL" id="AP022574">
    <property type="protein sequence ID" value="BBX66597.1"/>
    <property type="molecule type" value="Genomic_DNA"/>
</dbReference>
<sequence length="109" mass="12238">MRLWFAGWDPADFKTEPKKFLEVEQKDHFGAYGEFAESMSRVLKPGGLLIMHLGETATVNMATSIQPLLSEHFDICFAGRESVTDTESHGLRDKGSTVAHWYIFATSRG</sequence>
<gene>
    <name evidence="1" type="ORF">MPSYJ_00580</name>
</gene>
<dbReference type="Proteomes" id="UP000466514">
    <property type="component" value="Chromosome"/>
</dbReference>
<keyword evidence="2" id="KW-1185">Reference proteome</keyword>
<dbReference type="SUPFAM" id="SSF53335">
    <property type="entry name" value="S-adenosyl-L-methionine-dependent methyltransferases"/>
    <property type="match status" value="1"/>
</dbReference>
<evidence type="ECO:0000313" key="2">
    <source>
        <dbReference type="Proteomes" id="UP000466514"/>
    </source>
</evidence>
<reference evidence="1 2" key="1">
    <citation type="journal article" date="2019" name="Emerg. Microbes Infect.">
        <title>Comprehensive subspecies identification of 175 nontuberculous mycobacteria species based on 7547 genomic profiles.</title>
        <authorList>
            <person name="Matsumoto Y."/>
            <person name="Kinjo T."/>
            <person name="Motooka D."/>
            <person name="Nabeya D."/>
            <person name="Jung N."/>
            <person name="Uechi K."/>
            <person name="Horii T."/>
            <person name="Iida T."/>
            <person name="Fujita J."/>
            <person name="Nakamura S."/>
        </authorList>
    </citation>
    <scope>NUCLEOTIDE SEQUENCE [LARGE SCALE GENOMIC DNA]</scope>
    <source>
        <strain evidence="1 2">JCM 13323</strain>
    </source>
</reference>
<dbReference type="REBASE" id="374356">
    <property type="entry name" value="M2.Mps13323ORF560P"/>
</dbReference>
<dbReference type="AlphaFoldDB" id="A0A7I7M3Z0"/>
<evidence type="ECO:0008006" key="3">
    <source>
        <dbReference type="Google" id="ProtNLM"/>
    </source>
</evidence>